<name>A0A0M3KH32_ANISI</name>
<proteinExistence type="predicted"/>
<dbReference type="OrthoDB" id="543373at2759"/>
<protein>
    <submittedName>
        <fullName evidence="1 3">Uncharacterized protein</fullName>
    </submittedName>
</protein>
<dbReference type="AlphaFoldDB" id="A0A0M3KH32"/>
<dbReference type="WBParaSite" id="ASIM_0002029601-mRNA-1">
    <property type="protein sequence ID" value="ASIM_0002029601-mRNA-1"/>
    <property type="gene ID" value="ASIM_0002029601"/>
</dbReference>
<dbReference type="Proteomes" id="UP000267096">
    <property type="component" value="Unassembled WGS sequence"/>
</dbReference>
<evidence type="ECO:0000313" key="3">
    <source>
        <dbReference type="WBParaSite" id="ASIM_0002029601-mRNA-1"/>
    </source>
</evidence>
<reference evidence="1 2" key="2">
    <citation type="submission" date="2018-11" db="EMBL/GenBank/DDBJ databases">
        <authorList>
            <consortium name="Pathogen Informatics"/>
        </authorList>
    </citation>
    <scope>NUCLEOTIDE SEQUENCE [LARGE SCALE GENOMIC DNA]</scope>
</reference>
<evidence type="ECO:0000313" key="2">
    <source>
        <dbReference type="Proteomes" id="UP000267096"/>
    </source>
</evidence>
<accession>A0A0M3KH32</accession>
<keyword evidence="2" id="KW-1185">Reference proteome</keyword>
<evidence type="ECO:0000313" key="1">
    <source>
        <dbReference type="EMBL" id="VDK71321.1"/>
    </source>
</evidence>
<reference evidence="3" key="1">
    <citation type="submission" date="2017-02" db="UniProtKB">
        <authorList>
            <consortium name="WormBaseParasite"/>
        </authorList>
    </citation>
    <scope>IDENTIFICATION</scope>
</reference>
<organism evidence="3">
    <name type="scientific">Anisakis simplex</name>
    <name type="common">Herring worm</name>
    <dbReference type="NCBI Taxonomy" id="6269"/>
    <lineage>
        <taxon>Eukaryota</taxon>
        <taxon>Metazoa</taxon>
        <taxon>Ecdysozoa</taxon>
        <taxon>Nematoda</taxon>
        <taxon>Chromadorea</taxon>
        <taxon>Rhabditida</taxon>
        <taxon>Spirurina</taxon>
        <taxon>Ascaridomorpha</taxon>
        <taxon>Ascaridoidea</taxon>
        <taxon>Anisakidae</taxon>
        <taxon>Anisakis</taxon>
        <taxon>Anisakis simplex complex</taxon>
    </lineage>
</organism>
<gene>
    <name evidence="1" type="ORF">ASIM_LOCUS19680</name>
</gene>
<sequence>MATELEQFGEIVKHMLWPDNNVRTEAEKQYEQIPLIKRSQLLFQLFLDTTVNVEPCDFILGIFITETFPLTLTAEDSKTTMLD</sequence>
<dbReference type="EMBL" id="UYRR01037736">
    <property type="protein sequence ID" value="VDK71321.1"/>
    <property type="molecule type" value="Genomic_DNA"/>
</dbReference>